<feature type="binding site" evidence="11">
    <location>
        <begin position="8"/>
        <end position="9"/>
    </location>
    <ligand>
        <name>substrate</name>
    </ligand>
</feature>
<dbReference type="PATRIC" id="fig|1423777.3.peg.1384"/>
<keyword evidence="2 11" id="KW-0963">Cytoplasm</keyword>
<dbReference type="HAMAP" id="MF_00354">
    <property type="entry name" value="Idi_2"/>
    <property type="match status" value="1"/>
</dbReference>
<evidence type="ECO:0000256" key="10">
    <source>
        <dbReference type="ARBA" id="ARBA00025810"/>
    </source>
</evidence>
<dbReference type="PIRSF" id="PIRSF003314">
    <property type="entry name" value="IPP_isomerase"/>
    <property type="match status" value="1"/>
</dbReference>
<protein>
    <recommendedName>
        <fullName evidence="11">Isopentenyl-diphosphate delta-isomerase</fullName>
        <shortName evidence="11">IPP isomerase</shortName>
        <ecNumber evidence="11">5.3.3.2</ecNumber>
    </recommendedName>
    <alternativeName>
        <fullName evidence="11">Isopentenyl diphosphate:dimethylallyl diphosphate isomerase</fullName>
    </alternativeName>
    <alternativeName>
        <fullName evidence="11">Isopentenyl pyrophosphate isomerase</fullName>
    </alternativeName>
    <alternativeName>
        <fullName evidence="11">Type 2 isopentenyl diphosphate isomerase</fullName>
        <shortName evidence="11">IDI-2</shortName>
    </alternativeName>
</protein>
<evidence type="ECO:0000256" key="6">
    <source>
        <dbReference type="ARBA" id="ARBA00022842"/>
    </source>
</evidence>
<comment type="cofactor">
    <cofactor evidence="11">
        <name>NADPH</name>
        <dbReference type="ChEBI" id="CHEBI:57783"/>
    </cofactor>
</comment>
<keyword evidence="14" id="KW-1185">Reference proteome</keyword>
<feature type="binding site" evidence="11">
    <location>
        <position position="155"/>
    </location>
    <ligand>
        <name>Mg(2+)</name>
        <dbReference type="ChEBI" id="CHEBI:18420"/>
    </ligand>
</feature>
<dbReference type="STRING" id="1423777.FD46_GL001339"/>
<dbReference type="GO" id="GO:0016491">
    <property type="term" value="F:oxidoreductase activity"/>
    <property type="evidence" value="ECO:0007669"/>
    <property type="project" value="InterPro"/>
</dbReference>
<feature type="binding site" evidence="11">
    <location>
        <position position="215"/>
    </location>
    <ligand>
        <name>FMN</name>
        <dbReference type="ChEBI" id="CHEBI:58210"/>
    </ligand>
</feature>
<feature type="binding site" evidence="11">
    <location>
        <begin position="261"/>
        <end position="263"/>
    </location>
    <ligand>
        <name>FMN</name>
        <dbReference type="ChEBI" id="CHEBI:58210"/>
    </ligand>
</feature>
<dbReference type="AlphaFoldDB" id="A0A0R1MII0"/>
<feature type="binding site" evidence="11">
    <location>
        <position position="154"/>
    </location>
    <ligand>
        <name>substrate</name>
    </ligand>
</feature>
<evidence type="ECO:0000313" key="14">
    <source>
        <dbReference type="Proteomes" id="UP000051686"/>
    </source>
</evidence>
<keyword evidence="7 11" id="KW-0521">NADP</keyword>
<feature type="binding site" evidence="11">
    <location>
        <begin position="282"/>
        <end position="283"/>
    </location>
    <ligand>
        <name>FMN</name>
        <dbReference type="ChEBI" id="CHEBI:58210"/>
    </ligand>
</feature>
<dbReference type="OrthoDB" id="9795032at2"/>
<comment type="caution">
    <text evidence="13">The sequence shown here is derived from an EMBL/GenBank/DDBJ whole genome shotgun (WGS) entry which is preliminary data.</text>
</comment>
<comment type="cofactor">
    <cofactor evidence="1 11">
        <name>FMN</name>
        <dbReference type="ChEBI" id="CHEBI:58210"/>
    </cofactor>
</comment>
<gene>
    <name evidence="11" type="primary">fni</name>
    <name evidence="13" type="ORF">FD46_GL001339</name>
</gene>
<evidence type="ECO:0000313" key="13">
    <source>
        <dbReference type="EMBL" id="KRL04219.1"/>
    </source>
</evidence>
<feature type="binding site" evidence="11">
    <location>
        <position position="210"/>
    </location>
    <ligand>
        <name>FMN</name>
        <dbReference type="ChEBI" id="CHEBI:58210"/>
    </ligand>
</feature>
<evidence type="ECO:0000256" key="1">
    <source>
        <dbReference type="ARBA" id="ARBA00001917"/>
    </source>
</evidence>
<proteinExistence type="inferred from homology"/>
<dbReference type="InterPro" id="IPR011179">
    <property type="entry name" value="IPdP_isomerase"/>
</dbReference>
<dbReference type="GO" id="GO:0000287">
    <property type="term" value="F:magnesium ion binding"/>
    <property type="evidence" value="ECO:0007669"/>
    <property type="project" value="UniProtKB-UniRule"/>
</dbReference>
<comment type="subcellular location">
    <subcellularLocation>
        <location evidence="11">Cytoplasm</location>
    </subcellularLocation>
</comment>
<evidence type="ECO:0000259" key="12">
    <source>
        <dbReference type="Pfam" id="PF01070"/>
    </source>
</evidence>
<keyword evidence="6 11" id="KW-0460">Magnesium</keyword>
<dbReference type="GO" id="GO:0008299">
    <property type="term" value="P:isoprenoid biosynthetic process"/>
    <property type="evidence" value="ECO:0007669"/>
    <property type="project" value="UniProtKB-UniRule"/>
</dbReference>
<feature type="binding site" evidence="11">
    <location>
        <position position="185"/>
    </location>
    <ligand>
        <name>FMN</name>
        <dbReference type="ChEBI" id="CHEBI:58210"/>
    </ligand>
</feature>
<dbReference type="GO" id="GO:0010181">
    <property type="term" value="F:FMN binding"/>
    <property type="evidence" value="ECO:0007669"/>
    <property type="project" value="UniProtKB-UniRule"/>
</dbReference>
<dbReference type="GO" id="GO:0004452">
    <property type="term" value="F:isopentenyl-diphosphate delta-isomerase activity"/>
    <property type="evidence" value="ECO:0007669"/>
    <property type="project" value="UniProtKB-UniRule"/>
</dbReference>
<dbReference type="PANTHER" id="PTHR43665:SF1">
    <property type="entry name" value="ISOPENTENYL-DIPHOSPHATE DELTA-ISOMERASE"/>
    <property type="match status" value="1"/>
</dbReference>
<comment type="caution">
    <text evidence="11">Lacks conserved residue(s) required for the propagation of feature annotation.</text>
</comment>
<dbReference type="PANTHER" id="PTHR43665">
    <property type="entry name" value="ISOPENTENYL-DIPHOSPHATE DELTA-ISOMERASE"/>
    <property type="match status" value="1"/>
</dbReference>
<dbReference type="Pfam" id="PF01070">
    <property type="entry name" value="FMN_dh"/>
    <property type="match status" value="1"/>
</dbReference>
<feature type="domain" description="FMN-dependent dehydrogenase" evidence="12">
    <location>
        <begin position="150"/>
        <end position="326"/>
    </location>
</feature>
<dbReference type="NCBIfam" id="TIGR02151">
    <property type="entry name" value="IPP_isom_2"/>
    <property type="match status" value="1"/>
</dbReference>
<comment type="function">
    <text evidence="11">Involved in the biosynthesis of isoprenoids. Catalyzes the 1,3-allylic rearrangement of the homoallylic substrate isopentenyl (IPP) to its allylic isomer, dimethylallyl diphosphate (DMAPP).</text>
</comment>
<evidence type="ECO:0000256" key="4">
    <source>
        <dbReference type="ARBA" id="ARBA00022643"/>
    </source>
</evidence>
<dbReference type="EMBL" id="AZEH01000039">
    <property type="protein sequence ID" value="KRL04219.1"/>
    <property type="molecule type" value="Genomic_DNA"/>
</dbReference>
<dbReference type="Proteomes" id="UP000051686">
    <property type="component" value="Unassembled WGS sequence"/>
</dbReference>
<evidence type="ECO:0000256" key="5">
    <source>
        <dbReference type="ARBA" id="ARBA00022723"/>
    </source>
</evidence>
<keyword evidence="8 11" id="KW-0414">Isoprene biosynthesis</keyword>
<dbReference type="SUPFAM" id="SSF51395">
    <property type="entry name" value="FMN-linked oxidoreductases"/>
    <property type="match status" value="1"/>
</dbReference>
<dbReference type="GO" id="GO:0070402">
    <property type="term" value="F:NADPH binding"/>
    <property type="evidence" value="ECO:0007669"/>
    <property type="project" value="UniProtKB-UniRule"/>
</dbReference>
<comment type="cofactor">
    <cofactor evidence="11">
        <name>Mg(2+)</name>
        <dbReference type="ChEBI" id="CHEBI:18420"/>
    </cofactor>
</comment>
<accession>A0A0R1MII0</accession>
<evidence type="ECO:0000256" key="8">
    <source>
        <dbReference type="ARBA" id="ARBA00023229"/>
    </source>
</evidence>
<comment type="subunit">
    <text evidence="10 11">Homooctamer. Dimer of tetramers.</text>
</comment>
<dbReference type="InterPro" id="IPR013785">
    <property type="entry name" value="Aldolase_TIM"/>
</dbReference>
<dbReference type="RefSeq" id="WP_057896203.1">
    <property type="nucleotide sequence ID" value="NZ_AZEH01000039.1"/>
</dbReference>
<dbReference type="InterPro" id="IPR000262">
    <property type="entry name" value="FMN-dep_DH"/>
</dbReference>
<evidence type="ECO:0000256" key="11">
    <source>
        <dbReference type="HAMAP-Rule" id="MF_00354"/>
    </source>
</evidence>
<keyword evidence="5 11" id="KW-0479">Metal-binding</keyword>
<keyword evidence="4 11" id="KW-0288">FMN</keyword>
<dbReference type="CDD" id="cd02811">
    <property type="entry name" value="IDI-2_FMN"/>
    <property type="match status" value="1"/>
</dbReference>
<evidence type="ECO:0000256" key="7">
    <source>
        <dbReference type="ARBA" id="ARBA00022857"/>
    </source>
</evidence>
<keyword evidence="3 11" id="KW-0285">Flavoprotein</keyword>
<keyword evidence="9 11" id="KW-0413">Isomerase</keyword>
<comment type="catalytic activity">
    <reaction evidence="11">
        <text>isopentenyl diphosphate = dimethylallyl diphosphate</text>
        <dbReference type="Rhea" id="RHEA:23284"/>
        <dbReference type="ChEBI" id="CHEBI:57623"/>
        <dbReference type="ChEBI" id="CHEBI:128769"/>
        <dbReference type="EC" id="5.3.3.2"/>
    </reaction>
</comment>
<sequence length="345" mass="37900">MDELHAHRKDEHVFITQKQYQADAQNGLNQIRLLPNNLPEISFSEVDYKTTLAGIEMKIPFFINAMSGGSKTTAQINQKLATAAAKTGLAMATGSQSIALRYPETAPGFKIVRKTLPHGLVIGNLGAGHGLHDAKNAIKMLKADILELHLNAAQEIVMSEGDRTFFWKDNIREIVGRLGRPVLIKEVGFGISPTTLSKLKELGVKYVDLSGRGGTNFAKIENQRLHGEDFSVLNNFGLTTAETLIGSQFFQKDFSFTASGGIRNALDIVKCLVLGADNVGISGLFLHTVIKKDVSGLISLINTLKHQVKAIMTILGCHDITELRQTDYVLSVELENFKKQLHKHE</sequence>
<evidence type="ECO:0000256" key="2">
    <source>
        <dbReference type="ARBA" id="ARBA00022490"/>
    </source>
</evidence>
<reference evidence="13 14" key="1">
    <citation type="journal article" date="2015" name="Genome Announc.">
        <title>Expanding the biotechnology potential of lactobacilli through comparative genomics of 213 strains and associated genera.</title>
        <authorList>
            <person name="Sun Z."/>
            <person name="Harris H.M."/>
            <person name="McCann A."/>
            <person name="Guo C."/>
            <person name="Argimon S."/>
            <person name="Zhang W."/>
            <person name="Yang X."/>
            <person name="Jeffery I.B."/>
            <person name="Cooney J.C."/>
            <person name="Kagawa T.F."/>
            <person name="Liu W."/>
            <person name="Song Y."/>
            <person name="Salvetti E."/>
            <person name="Wrobel A."/>
            <person name="Rasinkangas P."/>
            <person name="Parkhill J."/>
            <person name="Rea M.C."/>
            <person name="O'Sullivan O."/>
            <person name="Ritari J."/>
            <person name="Douillard F.P."/>
            <person name="Paul Ross R."/>
            <person name="Yang R."/>
            <person name="Briner A.E."/>
            <person name="Felis G.E."/>
            <person name="de Vos W.M."/>
            <person name="Barrangou R."/>
            <person name="Klaenhammer T.R."/>
            <person name="Caufield P.W."/>
            <person name="Cui Y."/>
            <person name="Zhang H."/>
            <person name="O'Toole P.W."/>
        </authorList>
    </citation>
    <scope>NUCLEOTIDE SEQUENCE [LARGE SCALE GENOMIC DNA]</scope>
    <source>
        <strain evidence="13 14">DSM 19972</strain>
    </source>
</reference>
<organism evidence="13 14">
    <name type="scientific">Liquorilactobacillus oeni DSM 19972</name>
    <dbReference type="NCBI Taxonomy" id="1423777"/>
    <lineage>
        <taxon>Bacteria</taxon>
        <taxon>Bacillati</taxon>
        <taxon>Bacillota</taxon>
        <taxon>Bacilli</taxon>
        <taxon>Lactobacillales</taxon>
        <taxon>Lactobacillaceae</taxon>
        <taxon>Liquorilactobacillus</taxon>
    </lineage>
</organism>
<feature type="binding site" evidence="11">
    <location>
        <position position="124"/>
    </location>
    <ligand>
        <name>FMN</name>
        <dbReference type="ChEBI" id="CHEBI:58210"/>
    </ligand>
</feature>
<name>A0A0R1MII0_9LACO</name>
<dbReference type="Gene3D" id="3.20.20.70">
    <property type="entry name" value="Aldolase class I"/>
    <property type="match status" value="1"/>
</dbReference>
<evidence type="ECO:0000256" key="3">
    <source>
        <dbReference type="ARBA" id="ARBA00022630"/>
    </source>
</evidence>
<evidence type="ECO:0000256" key="9">
    <source>
        <dbReference type="ARBA" id="ARBA00023235"/>
    </source>
</evidence>
<comment type="similarity">
    <text evidence="11">Belongs to the IPP isomerase type 2 family.</text>
</comment>
<dbReference type="GO" id="GO:0005737">
    <property type="term" value="C:cytoplasm"/>
    <property type="evidence" value="ECO:0007669"/>
    <property type="project" value="UniProtKB-SubCell"/>
</dbReference>
<dbReference type="EC" id="5.3.3.2" evidence="11"/>
<feature type="binding site" evidence="11">
    <location>
        <position position="95"/>
    </location>
    <ligand>
        <name>FMN</name>
        <dbReference type="ChEBI" id="CHEBI:58210"/>
    </ligand>
</feature>